<dbReference type="RefSeq" id="WP_179815210.1">
    <property type="nucleotide sequence ID" value="NZ_JACBZD010000001.1"/>
</dbReference>
<accession>A0A853A8A2</accession>
<name>A0A853A8A2_9ACTN</name>
<organism evidence="2 3">
    <name type="scientific">Allostreptomyces psammosilenae</name>
    <dbReference type="NCBI Taxonomy" id="1892865"/>
    <lineage>
        <taxon>Bacteria</taxon>
        <taxon>Bacillati</taxon>
        <taxon>Actinomycetota</taxon>
        <taxon>Actinomycetes</taxon>
        <taxon>Kitasatosporales</taxon>
        <taxon>Streptomycetaceae</taxon>
        <taxon>Allostreptomyces</taxon>
    </lineage>
</organism>
<feature type="chain" id="PRO_5032296813" evidence="1">
    <location>
        <begin position="29"/>
        <end position="83"/>
    </location>
</feature>
<keyword evidence="3" id="KW-1185">Reference proteome</keyword>
<keyword evidence="1" id="KW-0732">Signal</keyword>
<sequence>MSSKVTRRAAVAVAGAAMALAPGATAHAQGSGEVDWFSWRPWGFQAAQDQYARTGCTVAETGWYIDSRGTWTSYLHADTDACR</sequence>
<dbReference type="EMBL" id="JACBZD010000001">
    <property type="protein sequence ID" value="NYI06662.1"/>
    <property type="molecule type" value="Genomic_DNA"/>
</dbReference>
<evidence type="ECO:0000256" key="1">
    <source>
        <dbReference type="SAM" id="SignalP"/>
    </source>
</evidence>
<protein>
    <submittedName>
        <fullName evidence="2">Uncharacterized protein</fullName>
    </submittedName>
</protein>
<feature type="signal peptide" evidence="1">
    <location>
        <begin position="1"/>
        <end position="28"/>
    </location>
</feature>
<reference evidence="2 3" key="1">
    <citation type="submission" date="2020-07" db="EMBL/GenBank/DDBJ databases">
        <title>Sequencing the genomes of 1000 actinobacteria strains.</title>
        <authorList>
            <person name="Klenk H.-P."/>
        </authorList>
    </citation>
    <scope>NUCLEOTIDE SEQUENCE [LARGE SCALE GENOMIC DNA]</scope>
    <source>
        <strain evidence="2 3">DSM 42178</strain>
    </source>
</reference>
<evidence type="ECO:0000313" key="3">
    <source>
        <dbReference type="Proteomes" id="UP000567795"/>
    </source>
</evidence>
<gene>
    <name evidence="2" type="ORF">FHU37_003605</name>
</gene>
<comment type="caution">
    <text evidence="2">The sequence shown here is derived from an EMBL/GenBank/DDBJ whole genome shotgun (WGS) entry which is preliminary data.</text>
</comment>
<evidence type="ECO:0000313" key="2">
    <source>
        <dbReference type="EMBL" id="NYI06662.1"/>
    </source>
</evidence>
<dbReference type="InterPro" id="IPR006311">
    <property type="entry name" value="TAT_signal"/>
</dbReference>
<dbReference type="PROSITE" id="PS51318">
    <property type="entry name" value="TAT"/>
    <property type="match status" value="1"/>
</dbReference>
<proteinExistence type="predicted"/>
<dbReference type="AlphaFoldDB" id="A0A853A8A2"/>
<dbReference type="Proteomes" id="UP000567795">
    <property type="component" value="Unassembled WGS sequence"/>
</dbReference>